<keyword evidence="1" id="KW-0732">Signal</keyword>
<dbReference type="EMBL" id="JABFAJ010000015">
    <property type="protein sequence ID" value="NNU27630.1"/>
    <property type="molecule type" value="Genomic_DNA"/>
</dbReference>
<feature type="domain" description="G5" evidence="4">
    <location>
        <begin position="232"/>
        <end position="313"/>
    </location>
</feature>
<evidence type="ECO:0000313" key="5">
    <source>
        <dbReference type="EMBL" id="NNU27630.1"/>
    </source>
</evidence>
<dbReference type="Pfam" id="PF03990">
    <property type="entry name" value="DUF348"/>
    <property type="match status" value="1"/>
</dbReference>
<keyword evidence="3" id="KW-1133">Transmembrane helix</keyword>
<proteinExistence type="predicted"/>
<accession>A0A849K5E3</accession>
<sequence>MTSVPENIEPQPTTAETRAVTRTHRVRRRRTLIASFTVGALALGVGSAVGVSQAHKTVTLDVDGETRSVGTFAGDVDGLLDEQGVDLGERDVVAPSTAAALRDGSDIVVRTGKQVDVEVDGKESSTWINAADANEALNLLSQRGSEVRLVASRSADRAALPLDVHAGEDVAVVADDEIEVVDGSDELDAVLGAADVEIDSDDIVTVTDAATAGVKAKKLPEGVEMPDVAAVVERLEVERVEKTKKIERDVKVVQDDGRYEDLDRKVKKKGRDGVRTIVREVTTIDGEKVSSEKISSEVTKKPKTRVLVQGTKERPEPEPEPAPEPATSSSSSSSSSGSSSSGSSSSGSSYSGSNRSIGQQMAAERGWTGSQWTCLESLWTKESNWSHTASNPSSGAYGIPQALPGGKMSSHGGDWQTNPATQIAWGLDYIAGRYGTPCGAWSHSQANNWY</sequence>
<dbReference type="SUPFAM" id="SSF53955">
    <property type="entry name" value="Lysozyme-like"/>
    <property type="match status" value="1"/>
</dbReference>
<dbReference type="PROSITE" id="PS51109">
    <property type="entry name" value="G5"/>
    <property type="match status" value="1"/>
</dbReference>
<evidence type="ECO:0000259" key="4">
    <source>
        <dbReference type="PROSITE" id="PS51109"/>
    </source>
</evidence>
<keyword evidence="3" id="KW-0472">Membrane</keyword>
<feature type="compositionally biased region" description="Basic and acidic residues" evidence="2">
    <location>
        <begin position="287"/>
        <end position="300"/>
    </location>
</feature>
<protein>
    <submittedName>
        <fullName evidence="5">DUF348 domain-containing protein</fullName>
    </submittedName>
</protein>
<dbReference type="SMART" id="SM01208">
    <property type="entry name" value="G5"/>
    <property type="match status" value="1"/>
</dbReference>
<feature type="region of interest" description="Disordered" evidence="2">
    <location>
        <begin position="287"/>
        <end position="364"/>
    </location>
</feature>
<dbReference type="RefSeq" id="WP_171247130.1">
    <property type="nucleotide sequence ID" value="NZ_JABFAJ010000015.1"/>
</dbReference>
<dbReference type="InterPro" id="IPR023346">
    <property type="entry name" value="Lysozyme-like_dom_sf"/>
</dbReference>
<organism evidence="5 6">
    <name type="scientific">Isoptericola sediminis</name>
    <dbReference type="NCBI Taxonomy" id="2733572"/>
    <lineage>
        <taxon>Bacteria</taxon>
        <taxon>Bacillati</taxon>
        <taxon>Actinomycetota</taxon>
        <taxon>Actinomycetes</taxon>
        <taxon>Micrococcales</taxon>
        <taxon>Promicromonosporaceae</taxon>
        <taxon>Isoptericola</taxon>
    </lineage>
</organism>
<feature type="compositionally biased region" description="Polar residues" evidence="2">
    <location>
        <begin position="385"/>
        <end position="394"/>
    </location>
</feature>
<evidence type="ECO:0000313" key="6">
    <source>
        <dbReference type="Proteomes" id="UP000557204"/>
    </source>
</evidence>
<dbReference type="Pfam" id="PF07501">
    <property type="entry name" value="G5"/>
    <property type="match status" value="1"/>
</dbReference>
<evidence type="ECO:0000256" key="2">
    <source>
        <dbReference type="SAM" id="MobiDB-lite"/>
    </source>
</evidence>
<name>A0A849K5E3_9MICO</name>
<evidence type="ECO:0000256" key="3">
    <source>
        <dbReference type="SAM" id="Phobius"/>
    </source>
</evidence>
<comment type="caution">
    <text evidence="5">The sequence shown here is derived from an EMBL/GenBank/DDBJ whole genome shotgun (WGS) entry which is preliminary data.</text>
</comment>
<dbReference type="Gene3D" id="2.20.230.10">
    <property type="entry name" value="Resuscitation-promoting factor rpfb"/>
    <property type="match status" value="1"/>
</dbReference>
<dbReference type="InterPro" id="IPR011098">
    <property type="entry name" value="G5_dom"/>
</dbReference>
<reference evidence="5 6" key="1">
    <citation type="submission" date="2020-05" db="EMBL/GenBank/DDBJ databases">
        <title>Genome sequence of Isoptericola sp. JC619 isolated from Chilika lagoon, India.</title>
        <authorList>
            <person name="Kumar D."/>
            <person name="Appam K."/>
            <person name="Gandham S."/>
            <person name="Uppada J."/>
            <person name="Sasikala C."/>
            <person name="Venkata Ramana C."/>
        </authorList>
    </citation>
    <scope>NUCLEOTIDE SEQUENCE [LARGE SCALE GENOMIC DNA]</scope>
    <source>
        <strain evidence="5 6">JC619</strain>
    </source>
</reference>
<feature type="transmembrane region" description="Helical" evidence="3">
    <location>
        <begin position="32"/>
        <end position="51"/>
    </location>
</feature>
<feature type="region of interest" description="Disordered" evidence="2">
    <location>
        <begin position="385"/>
        <end position="415"/>
    </location>
</feature>
<dbReference type="InterPro" id="IPR007137">
    <property type="entry name" value="DUF348"/>
</dbReference>
<dbReference type="AlphaFoldDB" id="A0A849K5E3"/>
<dbReference type="Proteomes" id="UP000557204">
    <property type="component" value="Unassembled WGS sequence"/>
</dbReference>
<evidence type="ECO:0000256" key="1">
    <source>
        <dbReference type="ARBA" id="ARBA00022729"/>
    </source>
</evidence>
<feature type="region of interest" description="Disordered" evidence="2">
    <location>
        <begin position="1"/>
        <end position="23"/>
    </location>
</feature>
<keyword evidence="6" id="KW-1185">Reference proteome</keyword>
<keyword evidence="3" id="KW-0812">Transmembrane</keyword>
<feature type="compositionally biased region" description="Low complexity" evidence="2">
    <location>
        <begin position="325"/>
        <end position="353"/>
    </location>
</feature>
<gene>
    <name evidence="5" type="ORF">HLI28_08755</name>
</gene>